<feature type="binding site" evidence="11">
    <location>
        <position position="55"/>
    </location>
    <ligand>
        <name>ATP</name>
        <dbReference type="ChEBI" id="CHEBI:30616"/>
    </ligand>
</feature>
<feature type="domain" description="Aspartate/glutamate/uridylate kinase" evidence="12">
    <location>
        <begin position="9"/>
        <end position="216"/>
    </location>
</feature>
<evidence type="ECO:0000313" key="13">
    <source>
        <dbReference type="EMBL" id="GHO52264.1"/>
    </source>
</evidence>
<dbReference type="Proteomes" id="UP000654345">
    <property type="component" value="Unassembled WGS sequence"/>
</dbReference>
<reference evidence="13 14" key="1">
    <citation type="journal article" date="2021" name="Int. J. Syst. Evol. Microbiol.">
        <title>Reticulibacter mediterranei gen. nov., sp. nov., within the new family Reticulibacteraceae fam. nov., and Ktedonospora formicarum gen. nov., sp. nov., Ktedonobacter robiniae sp. nov., Dictyobacter formicarum sp. nov. and Dictyobacter arantiisoli sp. nov., belonging to the class Ktedonobacteria.</title>
        <authorList>
            <person name="Yabe S."/>
            <person name="Zheng Y."/>
            <person name="Wang C.M."/>
            <person name="Sakai Y."/>
            <person name="Abe K."/>
            <person name="Yokota A."/>
            <person name="Donadio S."/>
            <person name="Cavaletti L."/>
            <person name="Monciardini P."/>
        </authorList>
    </citation>
    <scope>NUCLEOTIDE SEQUENCE [LARGE SCALE GENOMIC DNA]</scope>
    <source>
        <strain evidence="13 14">SOSP1-30</strain>
    </source>
</reference>
<comment type="caution">
    <text evidence="11">Lacks conserved residue(s) required for the propagation of feature annotation.</text>
</comment>
<comment type="subcellular location">
    <subcellularLocation>
        <location evidence="1 11">Cytoplasm</location>
    </subcellularLocation>
</comment>
<comment type="activity regulation">
    <text evidence="11">Inhibited by UTP.</text>
</comment>
<evidence type="ECO:0000256" key="6">
    <source>
        <dbReference type="ARBA" id="ARBA00022741"/>
    </source>
</evidence>
<keyword evidence="9 11" id="KW-0665">Pyrimidine biosynthesis</keyword>
<comment type="similarity">
    <text evidence="3 11">Belongs to the UMP kinase family.</text>
</comment>
<evidence type="ECO:0000256" key="9">
    <source>
        <dbReference type="ARBA" id="ARBA00022975"/>
    </source>
</evidence>
<comment type="catalytic activity">
    <reaction evidence="10 11">
        <text>UMP + ATP = UDP + ADP</text>
        <dbReference type="Rhea" id="RHEA:24400"/>
        <dbReference type="ChEBI" id="CHEBI:30616"/>
        <dbReference type="ChEBI" id="CHEBI:57865"/>
        <dbReference type="ChEBI" id="CHEBI:58223"/>
        <dbReference type="ChEBI" id="CHEBI:456216"/>
        <dbReference type="EC" id="2.7.4.22"/>
    </reaction>
</comment>
<dbReference type="InterPro" id="IPR015963">
    <property type="entry name" value="Uridylate_kinase_bac"/>
</dbReference>
<comment type="pathway">
    <text evidence="2 11">Pyrimidine metabolism; CTP biosynthesis via de novo pathway; UDP from UMP (UMPK route): step 1/1.</text>
</comment>
<feature type="binding site" evidence="11">
    <location>
        <position position="168"/>
    </location>
    <ligand>
        <name>ATP</name>
        <dbReference type="ChEBI" id="CHEBI:30616"/>
    </ligand>
</feature>
<keyword evidence="5 11" id="KW-0808">Transferase</keyword>
<dbReference type="InterPro" id="IPR011817">
    <property type="entry name" value="Uridylate_kinase"/>
</dbReference>
<protein>
    <recommendedName>
        <fullName evidence="11">Uridylate kinase</fullName>
        <shortName evidence="11">UK</shortName>
        <ecNumber evidence="11">2.7.4.22</ecNumber>
    </recommendedName>
    <alternativeName>
        <fullName evidence="11">Uridine monophosphate kinase</fullName>
        <shortName evidence="11">UMP kinase</shortName>
        <shortName evidence="11">UMPK</shortName>
    </alternativeName>
</protein>
<keyword evidence="4 11" id="KW-0963">Cytoplasm</keyword>
<organism evidence="13 14">
    <name type="scientific">Ktedonobacter robiniae</name>
    <dbReference type="NCBI Taxonomy" id="2778365"/>
    <lineage>
        <taxon>Bacteria</taxon>
        <taxon>Bacillati</taxon>
        <taxon>Chloroflexota</taxon>
        <taxon>Ktedonobacteria</taxon>
        <taxon>Ktedonobacterales</taxon>
        <taxon>Ktedonobacteraceae</taxon>
        <taxon>Ktedonobacter</taxon>
    </lineage>
</organism>
<feature type="binding site" evidence="11">
    <location>
        <begin position="13"/>
        <end position="16"/>
    </location>
    <ligand>
        <name>ATP</name>
        <dbReference type="ChEBI" id="CHEBI:30616"/>
    </ligand>
</feature>
<feature type="binding site" evidence="11">
    <location>
        <position position="162"/>
    </location>
    <ligand>
        <name>ATP</name>
        <dbReference type="ChEBI" id="CHEBI:30616"/>
    </ligand>
</feature>
<dbReference type="Gene3D" id="3.40.1160.10">
    <property type="entry name" value="Acetylglutamate kinase-like"/>
    <property type="match status" value="1"/>
</dbReference>
<dbReference type="GO" id="GO:0016301">
    <property type="term" value="F:kinase activity"/>
    <property type="evidence" value="ECO:0007669"/>
    <property type="project" value="UniProtKB-KW"/>
</dbReference>
<evidence type="ECO:0000256" key="5">
    <source>
        <dbReference type="ARBA" id="ARBA00022679"/>
    </source>
</evidence>
<dbReference type="EC" id="2.7.4.22" evidence="11"/>
<evidence type="ECO:0000256" key="10">
    <source>
        <dbReference type="ARBA" id="ARBA00047767"/>
    </source>
</evidence>
<keyword evidence="8 11" id="KW-0067">ATP-binding</keyword>
<keyword evidence="7 11" id="KW-0418">Kinase</keyword>
<feature type="binding site" evidence="11">
    <location>
        <position position="74"/>
    </location>
    <ligand>
        <name>UMP</name>
        <dbReference type="ChEBI" id="CHEBI:57865"/>
    </ligand>
</feature>
<evidence type="ECO:0000259" key="12">
    <source>
        <dbReference type="Pfam" id="PF00696"/>
    </source>
</evidence>
<feature type="binding site" evidence="11">
    <location>
        <begin position="135"/>
        <end position="142"/>
    </location>
    <ligand>
        <name>UMP</name>
        <dbReference type="ChEBI" id="CHEBI:57865"/>
    </ligand>
</feature>
<dbReference type="EMBL" id="BNJG01000001">
    <property type="protein sequence ID" value="GHO52264.1"/>
    <property type="molecule type" value="Genomic_DNA"/>
</dbReference>
<dbReference type="CDD" id="cd04254">
    <property type="entry name" value="AAK_UMPK-PyrH-Ec"/>
    <property type="match status" value="1"/>
</dbReference>
<dbReference type="NCBIfam" id="TIGR02075">
    <property type="entry name" value="pyrH_bact"/>
    <property type="match status" value="1"/>
</dbReference>
<gene>
    <name evidence="11 13" type="primary">pyrH</name>
    <name evidence="13" type="ORF">KSB_07390</name>
</gene>
<evidence type="ECO:0000256" key="1">
    <source>
        <dbReference type="ARBA" id="ARBA00004496"/>
    </source>
</evidence>
<comment type="caution">
    <text evidence="13">The sequence shown here is derived from an EMBL/GenBank/DDBJ whole genome shotgun (WGS) entry which is preliminary data.</text>
</comment>
<evidence type="ECO:0000256" key="2">
    <source>
        <dbReference type="ARBA" id="ARBA00004791"/>
    </source>
</evidence>
<name>A0ABQ3UHS2_9CHLR</name>
<feature type="binding site" evidence="11">
    <location>
        <position position="54"/>
    </location>
    <ligand>
        <name>UMP</name>
        <dbReference type="ChEBI" id="CHEBI:57865"/>
    </ligand>
</feature>
<comment type="function">
    <text evidence="11">Catalyzes the reversible phosphorylation of UMP to UDP.</text>
</comment>
<dbReference type="PANTHER" id="PTHR42833">
    <property type="entry name" value="URIDYLATE KINASE"/>
    <property type="match status" value="1"/>
</dbReference>
<dbReference type="InterPro" id="IPR001048">
    <property type="entry name" value="Asp/Glu/Uridylate_kinase"/>
</dbReference>
<evidence type="ECO:0000256" key="3">
    <source>
        <dbReference type="ARBA" id="ARBA00007614"/>
    </source>
</evidence>
<feature type="binding site" evidence="11">
    <location>
        <position position="171"/>
    </location>
    <ligand>
        <name>ATP</name>
        <dbReference type="ChEBI" id="CHEBI:30616"/>
    </ligand>
</feature>
<dbReference type="SUPFAM" id="SSF53633">
    <property type="entry name" value="Carbamate kinase-like"/>
    <property type="match status" value="1"/>
</dbReference>
<comment type="subunit">
    <text evidence="11">Homohexamer.</text>
</comment>
<keyword evidence="14" id="KW-1185">Reference proteome</keyword>
<sequence length="244" mass="26314">MAAELKYQRILLKLSGEALGGQGFGIDAQTVQRIAAEVKRVHALGVEVAMVIGGGNMWRGADAAATGIDRATADYVGMLATVMNSLVMQDAMEKHGMATRVQTAIEMPPVAEPFIRRRAVRHLEKGRVVILAAGSGNPFFTTDTAAALRAVELNAQVLLKATKVDGIYDDDPVKNCYARKFDEIGYMQALNMGLKVMDSTALSLCKDNNMPIIVFDLQQEGALEAIMRGEKCGTLVSKDVKEPV</sequence>
<evidence type="ECO:0000256" key="8">
    <source>
        <dbReference type="ARBA" id="ARBA00022840"/>
    </source>
</evidence>
<dbReference type="InterPro" id="IPR036393">
    <property type="entry name" value="AceGlu_kinase-like_sf"/>
</dbReference>
<evidence type="ECO:0000256" key="4">
    <source>
        <dbReference type="ARBA" id="ARBA00022490"/>
    </source>
</evidence>
<dbReference type="Pfam" id="PF00696">
    <property type="entry name" value="AA_kinase"/>
    <property type="match status" value="1"/>
</dbReference>
<dbReference type="PIRSF" id="PIRSF005650">
    <property type="entry name" value="Uridylate_kin"/>
    <property type="match status" value="1"/>
</dbReference>
<evidence type="ECO:0000256" key="11">
    <source>
        <dbReference type="HAMAP-Rule" id="MF_01220"/>
    </source>
</evidence>
<dbReference type="PANTHER" id="PTHR42833:SF4">
    <property type="entry name" value="URIDYLATE KINASE PUMPKIN, CHLOROPLASTIC"/>
    <property type="match status" value="1"/>
</dbReference>
<dbReference type="RefSeq" id="WP_201369190.1">
    <property type="nucleotide sequence ID" value="NZ_BNJG01000001.1"/>
</dbReference>
<evidence type="ECO:0000256" key="7">
    <source>
        <dbReference type="ARBA" id="ARBA00022777"/>
    </source>
</evidence>
<keyword evidence="6 11" id="KW-0547">Nucleotide-binding</keyword>
<dbReference type="HAMAP" id="MF_01220_B">
    <property type="entry name" value="PyrH_B"/>
    <property type="match status" value="1"/>
</dbReference>
<feature type="binding site" evidence="11">
    <location>
        <position position="59"/>
    </location>
    <ligand>
        <name>ATP</name>
        <dbReference type="ChEBI" id="CHEBI:30616"/>
    </ligand>
</feature>
<accession>A0ABQ3UHS2</accession>
<proteinExistence type="inferred from homology"/>
<evidence type="ECO:0000313" key="14">
    <source>
        <dbReference type="Proteomes" id="UP000654345"/>
    </source>
</evidence>